<feature type="coiled-coil region" evidence="14">
    <location>
        <begin position="1686"/>
        <end position="2080"/>
    </location>
</feature>
<keyword evidence="8 14" id="KW-0175">Coiled coil</keyword>
<dbReference type="GO" id="GO:0030016">
    <property type="term" value="C:myofibril"/>
    <property type="evidence" value="ECO:0007669"/>
    <property type="project" value="UniProtKB-SubCell"/>
</dbReference>
<dbReference type="PROSITE" id="PS50096">
    <property type="entry name" value="IQ"/>
    <property type="match status" value="1"/>
</dbReference>
<dbReference type="Gene3D" id="3.40.850.10">
    <property type="entry name" value="Kinesin motor domain"/>
    <property type="match status" value="1"/>
</dbReference>
<evidence type="ECO:0000313" key="17">
    <source>
        <dbReference type="EMBL" id="AWP19088.1"/>
    </source>
</evidence>
<dbReference type="FunFam" id="2.30.30.360:FF:000001">
    <property type="entry name" value="Myosin heavy chain"/>
    <property type="match status" value="1"/>
</dbReference>
<dbReference type="GO" id="GO:0051015">
    <property type="term" value="F:actin filament binding"/>
    <property type="evidence" value="ECO:0007669"/>
    <property type="project" value="InterPro"/>
</dbReference>
<dbReference type="Gene3D" id="1.10.10.820">
    <property type="match status" value="1"/>
</dbReference>
<keyword evidence="10 13" id="KW-0505">Motor protein</keyword>
<evidence type="ECO:0000256" key="14">
    <source>
        <dbReference type="SAM" id="Coils"/>
    </source>
</evidence>
<dbReference type="FunFam" id="1.20.5.370:FF:000003">
    <property type="entry name" value="Myosin heavy chain"/>
    <property type="match status" value="1"/>
</dbReference>
<evidence type="ECO:0000256" key="12">
    <source>
        <dbReference type="ARBA" id="ARBA00023203"/>
    </source>
</evidence>
<dbReference type="FunFam" id="1.20.5.370:FF:000001">
    <property type="entry name" value="Myosin heavy chain"/>
    <property type="match status" value="1"/>
</dbReference>
<name>A0A2U9CR75_SCOMX</name>
<dbReference type="Gene3D" id="1.20.58.530">
    <property type="match status" value="1"/>
</dbReference>
<proteinExistence type="inferred from homology"/>
<evidence type="ECO:0000256" key="3">
    <source>
        <dbReference type="ARBA" id="ARBA00022433"/>
    </source>
</evidence>
<dbReference type="SUPFAM" id="SSF52540">
    <property type="entry name" value="P-loop containing nucleoside triphosphate hydrolases"/>
    <property type="match status" value="1"/>
</dbReference>
<dbReference type="InterPro" id="IPR004009">
    <property type="entry name" value="SH3_Myosin"/>
</dbReference>
<dbReference type="SMART" id="SM00242">
    <property type="entry name" value="MYSc"/>
    <property type="match status" value="1"/>
</dbReference>
<feature type="domain" description="Myosin motor" evidence="15">
    <location>
        <begin position="86"/>
        <end position="779"/>
    </location>
</feature>
<dbReference type="GO" id="GO:0000146">
    <property type="term" value="F:microfilament motor activity"/>
    <property type="evidence" value="ECO:0007669"/>
    <property type="project" value="TreeGrafter"/>
</dbReference>
<comment type="subcellular location">
    <subcellularLocation>
        <location evidence="1">Cytoplasm</location>
        <location evidence="1">Myofibril</location>
    </subcellularLocation>
</comment>
<dbReference type="Pfam" id="PF02736">
    <property type="entry name" value="Myosin_N"/>
    <property type="match status" value="1"/>
</dbReference>
<dbReference type="FunFam" id="3.40.850.10:FF:000024">
    <property type="entry name" value="Myosin heavy chain, isoform J"/>
    <property type="match status" value="1"/>
</dbReference>
<protein>
    <submittedName>
        <fullName evidence="17">Myosin heavy chain fast skeletal muscle</fullName>
    </submittedName>
</protein>
<keyword evidence="18" id="KW-1185">Reference proteome</keyword>
<organism evidence="17 18">
    <name type="scientific">Scophthalmus maximus</name>
    <name type="common">Turbot</name>
    <name type="synonym">Psetta maxima</name>
    <dbReference type="NCBI Taxonomy" id="52904"/>
    <lineage>
        <taxon>Eukaryota</taxon>
        <taxon>Metazoa</taxon>
        <taxon>Chordata</taxon>
        <taxon>Craniata</taxon>
        <taxon>Vertebrata</taxon>
        <taxon>Euteleostomi</taxon>
        <taxon>Actinopterygii</taxon>
        <taxon>Neopterygii</taxon>
        <taxon>Teleostei</taxon>
        <taxon>Neoteleostei</taxon>
        <taxon>Acanthomorphata</taxon>
        <taxon>Carangaria</taxon>
        <taxon>Pleuronectiformes</taxon>
        <taxon>Pleuronectoidei</taxon>
        <taxon>Scophthalmidae</taxon>
        <taxon>Scophthalmus</taxon>
    </lineage>
</organism>
<dbReference type="FunFam" id="1.20.5.4820:FF:000001">
    <property type="entry name" value="Myosin heavy chain"/>
    <property type="match status" value="1"/>
</dbReference>
<dbReference type="CDD" id="cd01377">
    <property type="entry name" value="MYSc_class_II"/>
    <property type="match status" value="1"/>
</dbReference>
<dbReference type="FunFam" id="1.20.5.370:FF:000008">
    <property type="entry name" value="Myosin heavy chain"/>
    <property type="match status" value="1"/>
</dbReference>
<keyword evidence="4" id="KW-0488">Methylation</keyword>
<dbReference type="FunFam" id="1.20.120.720:FF:000001">
    <property type="entry name" value="Myosin heavy chain, muscle"/>
    <property type="match status" value="1"/>
</dbReference>
<accession>A0A2U9CR75</accession>
<dbReference type="GO" id="GO:0016460">
    <property type="term" value="C:myosin II complex"/>
    <property type="evidence" value="ECO:0007669"/>
    <property type="project" value="TreeGrafter"/>
</dbReference>
<dbReference type="STRING" id="52904.ENSSMAP00000005003"/>
<comment type="similarity">
    <text evidence="2 13">Belongs to the TRAFAC class myosin-kinesin ATPase superfamily. Myosin family.</text>
</comment>
<dbReference type="InterPro" id="IPR014751">
    <property type="entry name" value="XRCC4-like_C"/>
</dbReference>
<evidence type="ECO:0000313" key="18">
    <source>
        <dbReference type="Proteomes" id="UP000246464"/>
    </source>
</evidence>
<dbReference type="Gene3D" id="1.20.5.370">
    <property type="match status" value="5"/>
</dbReference>
<gene>
    <name evidence="17" type="ORF">SMAX5B_020895</name>
</gene>
<dbReference type="PRINTS" id="PR00193">
    <property type="entry name" value="MYOSINHEAVY"/>
</dbReference>
<dbReference type="Gene3D" id="2.30.30.360">
    <property type="entry name" value="Myosin S1 fragment, N-terminal"/>
    <property type="match status" value="1"/>
</dbReference>
<feature type="domain" description="Myosin N-terminal SH3-like" evidence="16">
    <location>
        <begin position="33"/>
        <end position="82"/>
    </location>
</feature>
<dbReference type="InterPro" id="IPR027417">
    <property type="entry name" value="P-loop_NTPase"/>
</dbReference>
<dbReference type="FunFam" id="1.20.5.340:FF:000004">
    <property type="entry name" value="Myosin heavy chain"/>
    <property type="match status" value="1"/>
</dbReference>
<dbReference type="InterPro" id="IPR008989">
    <property type="entry name" value="Myosin_S1_N"/>
</dbReference>
<evidence type="ECO:0000256" key="7">
    <source>
        <dbReference type="ARBA" id="ARBA00022840"/>
    </source>
</evidence>
<dbReference type="SUPFAM" id="SSF57997">
    <property type="entry name" value="Tropomyosin"/>
    <property type="match status" value="1"/>
</dbReference>
<dbReference type="FunFam" id="1.20.5.370:FF:000002">
    <property type="entry name" value="Myosin heavy chain"/>
    <property type="match status" value="2"/>
</dbReference>
<dbReference type="EMBL" id="CP026261">
    <property type="protein sequence ID" value="AWP19088.1"/>
    <property type="molecule type" value="Genomic_DNA"/>
</dbReference>
<evidence type="ECO:0000256" key="10">
    <source>
        <dbReference type="ARBA" id="ARBA00023175"/>
    </source>
</evidence>
<keyword evidence="5" id="KW-0963">Cytoplasm</keyword>
<feature type="coiled-coil region" evidence="14">
    <location>
        <begin position="843"/>
        <end position="1657"/>
    </location>
</feature>
<feature type="binding site" evidence="13">
    <location>
        <begin position="179"/>
        <end position="186"/>
    </location>
    <ligand>
        <name>ATP</name>
        <dbReference type="ChEBI" id="CHEBI:30616"/>
    </ligand>
</feature>
<evidence type="ECO:0000256" key="8">
    <source>
        <dbReference type="ARBA" id="ARBA00023054"/>
    </source>
</evidence>
<feature type="coiled-coil region" evidence="14">
    <location>
        <begin position="2108"/>
        <end position="2213"/>
    </location>
</feature>
<keyword evidence="6 13" id="KW-0547">Nucleotide-binding</keyword>
<dbReference type="FunFam" id="1.20.5.340:FF:000003">
    <property type="entry name" value="Myosin heavy chain"/>
    <property type="match status" value="1"/>
</dbReference>
<dbReference type="Gene3D" id="1.20.5.340">
    <property type="match status" value="6"/>
</dbReference>
<evidence type="ECO:0000256" key="9">
    <source>
        <dbReference type="ARBA" id="ARBA00023123"/>
    </source>
</evidence>
<feature type="region of interest" description="Actin-binding" evidence="13">
    <location>
        <begin position="656"/>
        <end position="678"/>
    </location>
</feature>
<dbReference type="PANTHER" id="PTHR45615:SF44">
    <property type="entry name" value="MYOSIN HEAVY CHAIN 4-RELATED"/>
    <property type="match status" value="1"/>
</dbReference>
<dbReference type="FunFam" id="1.20.5.340:FF:000002">
    <property type="entry name" value="Myosin heavy chain"/>
    <property type="match status" value="1"/>
</dbReference>
<dbReference type="Proteomes" id="UP000246464">
    <property type="component" value="Chromosome 19"/>
</dbReference>
<evidence type="ECO:0000256" key="6">
    <source>
        <dbReference type="ARBA" id="ARBA00022741"/>
    </source>
</evidence>
<keyword evidence="11" id="KW-0514">Muscle protein</keyword>
<evidence type="ECO:0000259" key="16">
    <source>
        <dbReference type="PROSITE" id="PS51844"/>
    </source>
</evidence>
<dbReference type="Gene3D" id="1.20.120.720">
    <property type="entry name" value="Myosin VI head, motor domain, U50 subdomain"/>
    <property type="match status" value="1"/>
</dbReference>
<dbReference type="InterPro" id="IPR001609">
    <property type="entry name" value="Myosin_head_motor_dom-like"/>
</dbReference>
<evidence type="ECO:0000256" key="4">
    <source>
        <dbReference type="ARBA" id="ARBA00022481"/>
    </source>
</evidence>
<dbReference type="Pfam" id="PF01576">
    <property type="entry name" value="Myosin_tail_1"/>
    <property type="match status" value="2"/>
</dbReference>
<dbReference type="FunFam" id="1.20.5.340:FF:000013">
    <property type="entry name" value="Myosin heavy chain"/>
    <property type="match status" value="1"/>
</dbReference>
<dbReference type="FunFam" id="1.20.5.340:FF:000006">
    <property type="entry name" value="Myosin heavy chain"/>
    <property type="match status" value="1"/>
</dbReference>
<keyword evidence="7 13" id="KW-0067">ATP-binding</keyword>
<dbReference type="Pfam" id="PF00063">
    <property type="entry name" value="Myosin_head"/>
    <property type="match status" value="1"/>
</dbReference>
<reference evidence="17 18" key="1">
    <citation type="submission" date="2017-12" db="EMBL/GenBank/DDBJ databases">
        <title>Integrating genomic resources of turbot (Scophthalmus maximus) in depth evaluation of genetic and physical mapping variation across individuals.</title>
        <authorList>
            <person name="Martinez P."/>
        </authorList>
    </citation>
    <scope>NUCLEOTIDE SEQUENCE [LARGE SCALE GENOMIC DNA]</scope>
</reference>
<dbReference type="PROSITE" id="PS51456">
    <property type="entry name" value="MYOSIN_MOTOR"/>
    <property type="match status" value="1"/>
</dbReference>
<keyword evidence="9 13" id="KW-0518">Myosin</keyword>
<dbReference type="InterPro" id="IPR002928">
    <property type="entry name" value="Myosin_tail"/>
</dbReference>
<keyword evidence="3" id="KW-0787">Thick filament</keyword>
<dbReference type="FunFam" id="1.20.5.370:FF:000007">
    <property type="entry name" value="Myosin heavy chain"/>
    <property type="match status" value="1"/>
</dbReference>
<dbReference type="FunFam" id="1.20.58.530:FF:000001">
    <property type="entry name" value="Myosin heavy chain"/>
    <property type="match status" value="1"/>
</dbReference>
<dbReference type="GO" id="GO:0032982">
    <property type="term" value="C:myosin filament"/>
    <property type="evidence" value="ECO:0007669"/>
    <property type="project" value="UniProtKB-KW"/>
</dbReference>
<evidence type="ECO:0000259" key="15">
    <source>
        <dbReference type="PROSITE" id="PS51456"/>
    </source>
</evidence>
<dbReference type="InterPro" id="IPR036961">
    <property type="entry name" value="Kinesin_motor_dom_sf"/>
</dbReference>
<dbReference type="SUPFAM" id="SSF90257">
    <property type="entry name" value="Myosin rod fragments"/>
    <property type="match status" value="6"/>
</dbReference>
<evidence type="ECO:0000256" key="2">
    <source>
        <dbReference type="ARBA" id="ARBA00008314"/>
    </source>
</evidence>
<dbReference type="PROSITE" id="PS51844">
    <property type="entry name" value="SH3_LIKE"/>
    <property type="match status" value="1"/>
</dbReference>
<dbReference type="FunFam" id="1.10.10.820:FF:000001">
    <property type="entry name" value="Myosin heavy chain"/>
    <property type="match status" value="1"/>
</dbReference>
<dbReference type="GO" id="GO:0005524">
    <property type="term" value="F:ATP binding"/>
    <property type="evidence" value="ECO:0007669"/>
    <property type="project" value="UniProtKB-UniRule"/>
</dbReference>
<sequence length="2258" mass="259275">MSTDAEMEQYGPAAIYLRKTERDRIEAQNTPFDAKTAYFVVDTDEMYLKGKLVKKEGGKATVETDTGKTVTVKEDDIHPRNPPKFDKIEDMAMMTHLNEPCVLYNLKERYASWMIYTYSGLFCVVVNPYKWLPVYDTIVVQGYRGKKRIEAPPHIFSISDNAYQAMLTDRENQSVLITGESGAGKTVNTKRVIQYFAIIAMTGSKKADASASKMKGSLEDQIIAANPLLEAYGNAKTIRNDNSSRFGKFIRIHFGTSGKLSSADIETYLLEKSRVTFQLSAERSYHIFYQLMTGHKPELLEALLITTNPYDYPMISHGEITVKSIDDVEEFIATDTAIDILGFTADEKAGIYKLTGAVVHHGNMKFKQKQREEQAEPDGNEVADKIAYLLGLNSADMLKCLCYPRVKVGNEMVTKGQTVPQVNNSVSALCKSVYEKMFLWMVVRINEMLDTKQARNFYIGVLDIAGFEIFDYNSLEQLCINFTNEKLQQFFNHHMFVLEQEEYKKEGIEWEFIDFGMDLAACIELIEKPMGIFSILEEECMFPKASDTTFKNKLHDQHLGKTKAFEKPKPGKGKAEAHFSLVHYAGTVDYNITGWLDKNKDPLNDSVVLLYQKSSNKLLAHLYASHSSDDSAGAKKAGKKKGGSFQTVSALFRENLGKLMSNLRSTHPHFVRCLIPNETKTPGLMENFLVIHQLRCNGVLEGIRICRKGFPSRILYGDFKQRYKVLNASVIPEGQFIDNKKASEKLLGSIDVDHTQYKFGHTKVFFKAGLLGTLEEMRDDKLAKLVTMTQGLCRGYVMRKEFVKMMERRDAIFTLQYNIRSFMNVKNWPWLKLYFKIKPLLKSAETEKELQQMKENYEKMQSDLSTALAKKKELEEKMVSLLQEKNDLQLQVASEGENLSDAEERCEGLIKSKIQFEAKLKETTERLEDEEEVNAELTAKKRKLEDECSELKKDIDDLELTLAKVEKEKHATENKVKNLTEEMASQDESIAKLTKEKKALQEAHQQTLDDLQAEEDKVNSLTKAKTKLEQQVDDLEGSLEQEKKLRMDLERAKRKLEGDLKLAQESIMDLENDKQQSDEKIKKKDFEISQYLSKIEDEQSLGAQLHKKIKELQARIEELEEEIEAERAARSKVEKQRADLSRELEEISERLEEAGGATAVQIEMNKKREAEFQKLRRDLEESTLQHESTAAALRKKQADSVAELGEQIDNLQRVKQKLEKEKSEYKMEIDDLSSNMESVAKAKGNLEKMCRTLEDQLGELKSKNDENVRQLNDINTQKARLQTENGEFSRQLEEKEALVSQLSRAKQAFTQQIEELKRHIEEEVKAKNALAHAVQSSRHDCDLLREQFEEEQEAKAELQRGMSKANSEVAQWRTKYETDAIQRTEELEESKKKLAQRLQDAEESIEAVNSKCASLEKTKQRLQGEVEDLMIDVERANALAANLDKKQRNFDKVLAEWKQKYEECQSELEGAQKEARSLSTELFKMKNSYEEALDHLETMKRENKNLQQEISDLTEQLGETGKCIHELEKSKKTLETEKAEIQSALEEAEGTLEHEEAKILRVQLELNQIKSEVDRKLAEKDEEMEQIKRNSQRVIESMQSTLDAEVRSRNDALRVKKKMEGDLNEMEIQLSHANRQAAEAQKQLRNVQGQLKDAQLHLDDALRGQEDMKEQVAMVERRNGLMMAEIEELRVALEQTERGRKVAEQELVDASERVALLHSQNTSLLNTKKKLESDLVQVQGEVDDAVQEARNAEDKAKKAITDAAMMAEELKKEQDTSAHLERMKKNLEVTVKDLQHRLDEAENLAMKGGKKQLQKLESRVRELETEVETEQRRGADAVKGVRKYERRVKELIYQTEEDKKNVNRLQDLVDKLQLKVKSYKRQAEEAEEQANTHMSRLRKVQNEMEESQERADIAESQVNKLRVRSRDVGKSDTADEIKSKNDENVRQLNDLSAQRARLQTENGEFNRQMEEKEALISQLPRGKQAYTRQIEEIKRHIEEEIKFEEEQEAKAELQRGMSKANSEVAQWRTKYETDAIQCTEELEEAKKKLAQRLQDAEECIEAVNSKCASLEKTKQRLQGRKVAEQELVDASERVGLLNSQNTSLLNTKKKLEGDFSQIQGEVDDAVQEARNAEKKAKKAITDAAMMAEELKKEQDTSAHLERMKKNMEVTVKDLQHRLDEAENLAMKGGKKQLQKLESRVRELETEVEAEQRRGADAIKGVHKYERRVKELTYQTEEDKKNVTRLQDLVDKLQLKVKA</sequence>
<dbReference type="Gene3D" id="1.20.5.4820">
    <property type="match status" value="1"/>
</dbReference>
<evidence type="ECO:0000256" key="5">
    <source>
        <dbReference type="ARBA" id="ARBA00022490"/>
    </source>
</evidence>
<evidence type="ECO:0000256" key="13">
    <source>
        <dbReference type="PROSITE-ProRule" id="PRU00782"/>
    </source>
</evidence>
<keyword evidence="12 13" id="KW-0009">Actin-binding</keyword>
<evidence type="ECO:0000256" key="1">
    <source>
        <dbReference type="ARBA" id="ARBA00004657"/>
    </source>
</evidence>
<evidence type="ECO:0000256" key="11">
    <source>
        <dbReference type="ARBA" id="ARBA00023179"/>
    </source>
</evidence>
<dbReference type="PANTHER" id="PTHR45615">
    <property type="entry name" value="MYOSIN HEAVY CHAIN, NON-MUSCLE"/>
    <property type="match status" value="1"/>
</dbReference>